<name>A0A6C0LY31_9ZZZZ</name>
<dbReference type="SUPFAM" id="SSF50447">
    <property type="entry name" value="Translation proteins"/>
    <property type="match status" value="1"/>
</dbReference>
<dbReference type="Pfam" id="PF00009">
    <property type="entry name" value="GTP_EFTU"/>
    <property type="match status" value="1"/>
</dbReference>
<dbReference type="InterPro" id="IPR035531">
    <property type="entry name" value="GTPBP1-like"/>
</dbReference>
<dbReference type="Gene3D" id="3.40.50.300">
    <property type="entry name" value="P-loop containing nucleotide triphosphate hydrolases"/>
    <property type="match status" value="1"/>
</dbReference>
<dbReference type="InterPro" id="IPR000795">
    <property type="entry name" value="T_Tr_GTP-bd_dom"/>
</dbReference>
<protein>
    <recommendedName>
        <fullName evidence="3">Tr-type G domain-containing protein</fullName>
    </recommendedName>
</protein>
<dbReference type="SUPFAM" id="SSF52540">
    <property type="entry name" value="P-loop containing nucleoside triphosphate hydrolases"/>
    <property type="match status" value="1"/>
</dbReference>
<dbReference type="AlphaFoldDB" id="A0A6C0LY31"/>
<dbReference type="GO" id="GO:0003746">
    <property type="term" value="F:translation elongation factor activity"/>
    <property type="evidence" value="ECO:0007669"/>
    <property type="project" value="TreeGrafter"/>
</dbReference>
<dbReference type="PROSITE" id="PS51722">
    <property type="entry name" value="G_TR_2"/>
    <property type="match status" value="1"/>
</dbReference>
<dbReference type="InterPro" id="IPR027417">
    <property type="entry name" value="P-loop_NTPase"/>
</dbReference>
<evidence type="ECO:0000256" key="2">
    <source>
        <dbReference type="ARBA" id="ARBA00023134"/>
    </source>
</evidence>
<reference evidence="4" key="1">
    <citation type="journal article" date="2020" name="Nature">
        <title>Giant virus diversity and host interactions through global metagenomics.</title>
        <authorList>
            <person name="Schulz F."/>
            <person name="Roux S."/>
            <person name="Paez-Espino D."/>
            <person name="Jungbluth S."/>
            <person name="Walsh D.A."/>
            <person name="Denef V.J."/>
            <person name="McMahon K.D."/>
            <person name="Konstantinidis K.T."/>
            <person name="Eloe-Fadrosh E.A."/>
            <person name="Kyrpides N.C."/>
            <person name="Woyke T."/>
        </authorList>
    </citation>
    <scope>NUCLEOTIDE SEQUENCE</scope>
    <source>
        <strain evidence="4">GVMAG-S-1029409-49</strain>
    </source>
</reference>
<feature type="domain" description="Tr-type G" evidence="3">
    <location>
        <begin position="117"/>
        <end position="356"/>
    </location>
</feature>
<evidence type="ECO:0000259" key="3">
    <source>
        <dbReference type="PROSITE" id="PS51722"/>
    </source>
</evidence>
<dbReference type="InterPro" id="IPR009000">
    <property type="entry name" value="Transl_B-barrel_sf"/>
</dbReference>
<dbReference type="InterPro" id="IPR050055">
    <property type="entry name" value="EF-Tu_GTPase"/>
</dbReference>
<sequence>MSSAHMIDDLAGRHESDMDDMEYKYELVGLTQERIARLEGQIRWRLNRGGGECFYVIGITNEGILRGITREHYDESVANLRSITASMNADLNVVEEKIVNDLIVGRLFIRQVRDDSYTELRIAVAGNVDGGKSTLCGVLSGGVLDDGRGSARTSVFNYTHEINSGRTSSISQRIMGFSVDGKPIDGGCSKLRKLSWPDIVERSSKIVVFVDLAGHQHYLKTTMSGLNSCYPDYAMIVVGANSGIHRETEKYSDLSLEHIRMCLMLRIPFFVVLTKIDMCPQDKYKETVSTIKRVAKQPGIDKIPYMVRCQTDVFNACINFANGSILPIFSVSNVSGSGLDLLKSFLNYLPAQENPRKICSPHTHLEVRETFTVAGAGTVVYGSLTGGTIKLGDKLLIGPHYDGDDHQGKFDEVVVKGLRCKNVPIREAKSGYEVTVALRGYPRANVHRGMILVETRDNALSYWEFDAQITISSANASVTVRKGYQAVFYIGSVRQTATIKEIHGDQTVIGCDGKAHVRVRFTKRPEFVRVGTRLTMREGRTRGFGYVDAVVE</sequence>
<dbReference type="PANTHER" id="PTHR43721">
    <property type="entry name" value="ELONGATION FACTOR TU-RELATED"/>
    <property type="match status" value="1"/>
</dbReference>
<keyword evidence="1" id="KW-0547">Nucleotide-binding</keyword>
<dbReference type="GO" id="GO:0003924">
    <property type="term" value="F:GTPase activity"/>
    <property type="evidence" value="ECO:0007669"/>
    <property type="project" value="InterPro"/>
</dbReference>
<dbReference type="SUPFAM" id="SSF50465">
    <property type="entry name" value="EF-Tu/eEF-1alpha/eIF2-gamma C-terminal domain"/>
    <property type="match status" value="1"/>
</dbReference>
<dbReference type="CDD" id="cd04165">
    <property type="entry name" value="GTPBP1_like"/>
    <property type="match status" value="1"/>
</dbReference>
<organism evidence="4">
    <name type="scientific">viral metagenome</name>
    <dbReference type="NCBI Taxonomy" id="1070528"/>
    <lineage>
        <taxon>unclassified sequences</taxon>
        <taxon>metagenomes</taxon>
        <taxon>organismal metagenomes</taxon>
    </lineage>
</organism>
<dbReference type="GO" id="GO:0005525">
    <property type="term" value="F:GTP binding"/>
    <property type="evidence" value="ECO:0007669"/>
    <property type="project" value="UniProtKB-KW"/>
</dbReference>
<dbReference type="PANTHER" id="PTHR43721:SF9">
    <property type="entry name" value="GTP-BINDING PROTEIN 1"/>
    <property type="match status" value="1"/>
</dbReference>
<evidence type="ECO:0000313" key="4">
    <source>
        <dbReference type="EMBL" id="QHU35669.1"/>
    </source>
</evidence>
<dbReference type="InterPro" id="IPR004161">
    <property type="entry name" value="EFTu-like_2"/>
</dbReference>
<accession>A0A6C0LY31</accession>
<keyword evidence="2" id="KW-0342">GTP-binding</keyword>
<dbReference type="Gene3D" id="2.40.30.10">
    <property type="entry name" value="Translation factors"/>
    <property type="match status" value="1"/>
</dbReference>
<proteinExistence type="predicted"/>
<dbReference type="InterPro" id="IPR009001">
    <property type="entry name" value="Transl_elong_EF1A/Init_IF2_C"/>
</dbReference>
<dbReference type="FunFam" id="3.40.50.300:FF:000091">
    <property type="entry name" value="Probable GTP-binding protein 1"/>
    <property type="match status" value="1"/>
</dbReference>
<dbReference type="Pfam" id="PF03144">
    <property type="entry name" value="GTP_EFTU_D2"/>
    <property type="match status" value="1"/>
</dbReference>
<evidence type="ECO:0000256" key="1">
    <source>
        <dbReference type="ARBA" id="ARBA00022741"/>
    </source>
</evidence>
<dbReference type="EMBL" id="MN740610">
    <property type="protein sequence ID" value="QHU35669.1"/>
    <property type="molecule type" value="Genomic_DNA"/>
</dbReference>